<dbReference type="PATRIC" id="fig|82380.11.peg.1125"/>
<evidence type="ECO:0000313" key="2">
    <source>
        <dbReference type="Proteomes" id="UP000033640"/>
    </source>
</evidence>
<organism evidence="1 2">
    <name type="scientific">Microbacterium oxydans</name>
    <dbReference type="NCBI Taxonomy" id="82380"/>
    <lineage>
        <taxon>Bacteria</taxon>
        <taxon>Bacillati</taxon>
        <taxon>Actinomycetota</taxon>
        <taxon>Actinomycetes</taxon>
        <taxon>Micrococcales</taxon>
        <taxon>Microbacteriaceae</taxon>
        <taxon>Microbacterium</taxon>
    </lineage>
</organism>
<accession>A0A0F0L9Z1</accession>
<dbReference type="SUPFAM" id="SSF88723">
    <property type="entry name" value="PIN domain-like"/>
    <property type="match status" value="1"/>
</dbReference>
<dbReference type="Proteomes" id="UP000033640">
    <property type="component" value="Unassembled WGS sequence"/>
</dbReference>
<protein>
    <recommendedName>
        <fullName evidence="3">PIN domain-containing protein</fullName>
    </recommendedName>
</protein>
<dbReference type="EMBL" id="JYIW01000021">
    <property type="protein sequence ID" value="KJL29953.1"/>
    <property type="molecule type" value="Genomic_DNA"/>
</dbReference>
<sequence length="130" mass="14526">MILVDTNVLIRIEEVQLPSEQIVLSALSYGELRFGIERTPDAVVRRRRRSELVRLTTMFPLGWLPFDREAAQSFGRLAGVVSRQRPAHARSTGIMLAGQADALGASFMTFNAKDFELVADQVEIVVPTLR</sequence>
<evidence type="ECO:0000313" key="1">
    <source>
        <dbReference type="EMBL" id="KJL29953.1"/>
    </source>
</evidence>
<reference evidence="1 2" key="1">
    <citation type="submission" date="2015-02" db="EMBL/GenBank/DDBJ databases">
        <title>Draft genome sequences of ten Microbacterium spp. with emphasis on heavy metal contaminated environments.</title>
        <authorList>
            <person name="Corretto E."/>
        </authorList>
    </citation>
    <scope>NUCLEOTIDE SEQUENCE [LARGE SCALE GENOMIC DNA]</scope>
    <source>
        <strain evidence="1 2">BEL4b</strain>
    </source>
</reference>
<evidence type="ECO:0008006" key="3">
    <source>
        <dbReference type="Google" id="ProtNLM"/>
    </source>
</evidence>
<gene>
    <name evidence="1" type="ORF">RS83_01093</name>
</gene>
<dbReference type="InterPro" id="IPR029060">
    <property type="entry name" value="PIN-like_dom_sf"/>
</dbReference>
<dbReference type="OrthoDB" id="5118576at2"/>
<dbReference type="AlphaFoldDB" id="A0A0F0L9Z1"/>
<dbReference type="Gene3D" id="3.40.50.1010">
    <property type="entry name" value="5'-nuclease"/>
    <property type="match status" value="1"/>
</dbReference>
<dbReference type="RefSeq" id="WP_045278520.1">
    <property type="nucleotide sequence ID" value="NZ_JYIW01000021.1"/>
</dbReference>
<proteinExistence type="predicted"/>
<comment type="caution">
    <text evidence="1">The sequence shown here is derived from an EMBL/GenBank/DDBJ whole genome shotgun (WGS) entry which is preliminary data.</text>
</comment>
<name>A0A0F0L9Z1_9MICO</name>